<feature type="region of interest" description="Disordered" evidence="2">
    <location>
        <begin position="24"/>
        <end position="43"/>
    </location>
</feature>
<dbReference type="Proteomes" id="UP000058613">
    <property type="component" value="Chromosome"/>
</dbReference>
<dbReference type="Pfam" id="PF16795">
    <property type="entry name" value="Phage_integr_3"/>
    <property type="match status" value="1"/>
</dbReference>
<name>A0A0P0N5R8_9CREN</name>
<evidence type="ECO:0000313" key="5">
    <source>
        <dbReference type="Proteomes" id="UP000058613"/>
    </source>
</evidence>
<dbReference type="KEGG" id="pdl:Pyrde_1911"/>
<dbReference type="InterPro" id="IPR011010">
    <property type="entry name" value="DNA_brk_join_enz"/>
</dbReference>
<dbReference type="InterPro" id="IPR031857">
    <property type="entry name" value="Integrase_SSV1_C"/>
</dbReference>
<protein>
    <recommendedName>
        <fullName evidence="3">Integrase SSV1 C-terminal domain-containing protein</fullName>
    </recommendedName>
</protein>
<accession>A0A0P0N5R8</accession>
<dbReference type="AlphaFoldDB" id="A0A0P0N5R8"/>
<dbReference type="Gene3D" id="1.10.443.10">
    <property type="entry name" value="Intergrase catalytic core"/>
    <property type="match status" value="1"/>
</dbReference>
<reference evidence="4 5" key="1">
    <citation type="submission" date="2015-10" db="EMBL/GenBank/DDBJ databases">
        <title>Complete genome sequence of hyperthermophilic archaeon Pyrodictium delaneyi Su06.</title>
        <authorList>
            <person name="Jung J.-H."/>
            <person name="Lin J."/>
            <person name="Holden J.F."/>
            <person name="Park C.-S."/>
        </authorList>
    </citation>
    <scope>NUCLEOTIDE SEQUENCE [LARGE SCALE GENOMIC DNA]</scope>
    <source>
        <strain evidence="4 5">Su06</strain>
    </source>
</reference>
<dbReference type="EMBL" id="CP013011">
    <property type="protein sequence ID" value="ALL01954.1"/>
    <property type="molecule type" value="Genomic_DNA"/>
</dbReference>
<organism evidence="4 5">
    <name type="scientific">Pyrodictium delaneyi</name>
    <dbReference type="NCBI Taxonomy" id="1273541"/>
    <lineage>
        <taxon>Archaea</taxon>
        <taxon>Thermoproteota</taxon>
        <taxon>Thermoprotei</taxon>
        <taxon>Desulfurococcales</taxon>
        <taxon>Pyrodictiaceae</taxon>
        <taxon>Pyrodictium</taxon>
    </lineage>
</organism>
<sequence>MYNSRLDCASGFIAYVKNGGDRVAGPGGFEPPTTGLGVPSQDRNRNEIFSREGSEPSAQAWKILLPDANRFRDWLSGKVEARTLEDYMRYYSKLPQVLTPDSITELAKRSKWYANLIRKIASFLWETGSITLEERERIYALVRGQRSLRKAKAPAVEAEKIRFTIDYLEAAGQHGYALLYKIMYYSGARAEEAEYLVRAAASLKPVSHQRSLEQTGYVELGDAVRVALHFNRGKKRCEFLWLPREVFEEARAWHGEPPSARRLSYYVRNIRRRSGLDLAPPKMLRKHHYQLMEDLEIDLELRELIQNRYAKIENVVGLTNYSKIVLRADQAYVEKILPELRRRLQVYLAEDNGRDSSSPRF</sequence>
<dbReference type="SUPFAM" id="SSF56349">
    <property type="entry name" value="DNA breaking-rejoining enzymes"/>
    <property type="match status" value="1"/>
</dbReference>
<proteinExistence type="predicted"/>
<evidence type="ECO:0000256" key="2">
    <source>
        <dbReference type="SAM" id="MobiDB-lite"/>
    </source>
</evidence>
<dbReference type="GO" id="GO:0003677">
    <property type="term" value="F:DNA binding"/>
    <property type="evidence" value="ECO:0007669"/>
    <property type="project" value="InterPro"/>
</dbReference>
<evidence type="ECO:0000256" key="1">
    <source>
        <dbReference type="ARBA" id="ARBA00023172"/>
    </source>
</evidence>
<evidence type="ECO:0000259" key="3">
    <source>
        <dbReference type="Pfam" id="PF16795"/>
    </source>
</evidence>
<gene>
    <name evidence="4" type="ORF">Pyrde_1911</name>
</gene>
<dbReference type="GO" id="GO:0015074">
    <property type="term" value="P:DNA integration"/>
    <property type="evidence" value="ECO:0007669"/>
    <property type="project" value="InterPro"/>
</dbReference>
<evidence type="ECO:0000313" key="4">
    <source>
        <dbReference type="EMBL" id="ALL01954.1"/>
    </source>
</evidence>
<dbReference type="InterPro" id="IPR013762">
    <property type="entry name" value="Integrase-like_cat_sf"/>
</dbReference>
<dbReference type="GO" id="GO:0006310">
    <property type="term" value="P:DNA recombination"/>
    <property type="evidence" value="ECO:0007669"/>
    <property type="project" value="UniProtKB-KW"/>
</dbReference>
<feature type="domain" description="Integrase SSV1 C-terminal" evidence="3">
    <location>
        <begin position="156"/>
        <end position="334"/>
    </location>
</feature>
<keyword evidence="1" id="KW-0233">DNA recombination</keyword>